<organism evidence="5 6">
    <name type="scientific">Aulographum hederae CBS 113979</name>
    <dbReference type="NCBI Taxonomy" id="1176131"/>
    <lineage>
        <taxon>Eukaryota</taxon>
        <taxon>Fungi</taxon>
        <taxon>Dikarya</taxon>
        <taxon>Ascomycota</taxon>
        <taxon>Pezizomycotina</taxon>
        <taxon>Dothideomycetes</taxon>
        <taxon>Pleosporomycetidae</taxon>
        <taxon>Aulographales</taxon>
        <taxon>Aulographaceae</taxon>
    </lineage>
</organism>
<reference evidence="5" key="1">
    <citation type="journal article" date="2020" name="Stud. Mycol.">
        <title>101 Dothideomycetes genomes: a test case for predicting lifestyles and emergence of pathogens.</title>
        <authorList>
            <person name="Haridas S."/>
            <person name="Albert R."/>
            <person name="Binder M."/>
            <person name="Bloem J."/>
            <person name="Labutti K."/>
            <person name="Salamov A."/>
            <person name="Andreopoulos B."/>
            <person name="Baker S."/>
            <person name="Barry K."/>
            <person name="Bills G."/>
            <person name="Bluhm B."/>
            <person name="Cannon C."/>
            <person name="Castanera R."/>
            <person name="Culley D."/>
            <person name="Daum C."/>
            <person name="Ezra D."/>
            <person name="Gonzalez J."/>
            <person name="Henrissat B."/>
            <person name="Kuo A."/>
            <person name="Liang C."/>
            <person name="Lipzen A."/>
            <person name="Lutzoni F."/>
            <person name="Magnuson J."/>
            <person name="Mondo S."/>
            <person name="Nolan M."/>
            <person name="Ohm R."/>
            <person name="Pangilinan J."/>
            <person name="Park H.-J."/>
            <person name="Ramirez L."/>
            <person name="Alfaro M."/>
            <person name="Sun H."/>
            <person name="Tritt A."/>
            <person name="Yoshinaga Y."/>
            <person name="Zwiers L.-H."/>
            <person name="Turgeon B."/>
            <person name="Goodwin S."/>
            <person name="Spatafora J."/>
            <person name="Crous P."/>
            <person name="Grigoriev I."/>
        </authorList>
    </citation>
    <scope>NUCLEOTIDE SEQUENCE</scope>
    <source>
        <strain evidence="5">CBS 113979</strain>
    </source>
</reference>
<dbReference type="InterPro" id="IPR001680">
    <property type="entry name" value="WD40_rpt"/>
</dbReference>
<evidence type="ECO:0000313" key="6">
    <source>
        <dbReference type="Proteomes" id="UP000800041"/>
    </source>
</evidence>
<dbReference type="PROSITE" id="PS50294">
    <property type="entry name" value="WD_REPEATS_REGION"/>
    <property type="match status" value="1"/>
</dbReference>
<dbReference type="SUPFAM" id="SSF50978">
    <property type="entry name" value="WD40 repeat-like"/>
    <property type="match status" value="1"/>
</dbReference>
<feature type="repeat" description="WD" evidence="3">
    <location>
        <begin position="371"/>
        <end position="403"/>
    </location>
</feature>
<dbReference type="EMBL" id="ML977139">
    <property type="protein sequence ID" value="KAF1991700.1"/>
    <property type="molecule type" value="Genomic_DNA"/>
</dbReference>
<dbReference type="Pfam" id="PF00400">
    <property type="entry name" value="WD40"/>
    <property type="match status" value="1"/>
</dbReference>
<dbReference type="Gene3D" id="2.130.10.10">
    <property type="entry name" value="YVTN repeat-like/Quinoprotein amine dehydrogenase"/>
    <property type="match status" value="2"/>
</dbReference>
<gene>
    <name evidence="5" type="ORF">K402DRAFT_322497</name>
</gene>
<dbReference type="PROSITE" id="PS50082">
    <property type="entry name" value="WD_REPEATS_2"/>
    <property type="match status" value="1"/>
</dbReference>
<name>A0A6G1HFA0_9PEZI</name>
<keyword evidence="1 3" id="KW-0853">WD repeat</keyword>
<feature type="non-terminal residue" evidence="5">
    <location>
        <position position="1"/>
    </location>
</feature>
<feature type="region of interest" description="Disordered" evidence="4">
    <location>
        <begin position="563"/>
        <end position="585"/>
    </location>
</feature>
<protein>
    <submittedName>
        <fullName evidence="5">WD40 repeat-like protein</fullName>
    </submittedName>
</protein>
<dbReference type="GO" id="GO:0031145">
    <property type="term" value="P:anaphase-promoting complex-dependent catabolic process"/>
    <property type="evidence" value="ECO:0007669"/>
    <property type="project" value="TreeGrafter"/>
</dbReference>
<dbReference type="Proteomes" id="UP000800041">
    <property type="component" value="Unassembled WGS sequence"/>
</dbReference>
<dbReference type="GO" id="GO:1990757">
    <property type="term" value="F:ubiquitin ligase activator activity"/>
    <property type="evidence" value="ECO:0007669"/>
    <property type="project" value="TreeGrafter"/>
</dbReference>
<keyword evidence="6" id="KW-1185">Reference proteome</keyword>
<evidence type="ECO:0000256" key="4">
    <source>
        <dbReference type="SAM" id="MobiDB-lite"/>
    </source>
</evidence>
<dbReference type="SMART" id="SM00320">
    <property type="entry name" value="WD40"/>
    <property type="match status" value="4"/>
</dbReference>
<dbReference type="GO" id="GO:0010997">
    <property type="term" value="F:anaphase-promoting complex binding"/>
    <property type="evidence" value="ECO:0007669"/>
    <property type="project" value="InterPro"/>
</dbReference>
<dbReference type="InterPro" id="IPR036322">
    <property type="entry name" value="WD40_repeat_dom_sf"/>
</dbReference>
<sequence>SASASPDRFIPTRSPQAMRDSFQLSKAPQHLNPEERVTRTRSAIPDPFSRRIRGRAGGHDHLRGTRGTLPPLAARGIGRGSSGLLSIRQPSLATAPRQASNGAVWNLGGAVALSDSVAAVSDGRGGLIGSGTTAPLYTSMFLNRPDPLMETEAHERRLALAFDVDQASRVLGISTSPTVASLPSSSHSNSPTRIWRDNEWIKEGSVALLDAPSLRDDYYCSLLAYSYTSKCLAVGLGSHVYLWSETRGVDTPDSVNFPSTSHVTSLAFSSTAGGSAILAVGRADGRVTLWSSFDDDLRFNAKQPQPVSCVCFRPNTVKRPSVRDRNLLVPTEELLTGDEAGNIYFYAVEWPSNDQRDLFAWHGAVTLLAKISAHTQQICGLAWSPDGDFFASGGNDNTCLLFESKRVFPTSNPPQQQPRAGLTYILGPQPLHLIPATIPSSVPTLPPSTARHTFTLAAAIKAIAFAPWQRGLLALGGGSNDRCIHFYHSLSGAALATIDCCAQVTSLVWSNTRREIAATFGFAQPEHPYRIAVFSWPGCEQVVGIPWFDEHRALYGIGYPGGPNDGGNGRRDQEGDGGGEGGTWWTRTREEGCLVVATSDASIKFHEVWAERKRATGGAYGLLGGSDILEGLHGVDKEADAVIR</sequence>
<evidence type="ECO:0000313" key="5">
    <source>
        <dbReference type="EMBL" id="KAF1991700.1"/>
    </source>
</evidence>
<dbReference type="PANTHER" id="PTHR19918:SF5">
    <property type="entry name" value="MEIOSIS-SPECIFIC APC_C ACTIVATOR PROTEIN AMA1"/>
    <property type="match status" value="1"/>
</dbReference>
<evidence type="ECO:0000256" key="2">
    <source>
        <dbReference type="ARBA" id="ARBA00022737"/>
    </source>
</evidence>
<evidence type="ECO:0000256" key="1">
    <source>
        <dbReference type="ARBA" id="ARBA00022574"/>
    </source>
</evidence>
<dbReference type="PANTHER" id="PTHR19918">
    <property type="entry name" value="CELL DIVISION CYCLE 20 CDC20 FIZZY -RELATED"/>
    <property type="match status" value="1"/>
</dbReference>
<proteinExistence type="predicted"/>
<dbReference type="AlphaFoldDB" id="A0A6G1HFA0"/>
<dbReference type="InterPro" id="IPR033010">
    <property type="entry name" value="Cdc20/Fizzy"/>
</dbReference>
<dbReference type="OrthoDB" id="10263272at2759"/>
<evidence type="ECO:0000256" key="3">
    <source>
        <dbReference type="PROSITE-ProRule" id="PRU00221"/>
    </source>
</evidence>
<feature type="region of interest" description="Disordered" evidence="4">
    <location>
        <begin position="1"/>
        <end position="74"/>
    </location>
</feature>
<dbReference type="InterPro" id="IPR015943">
    <property type="entry name" value="WD40/YVTN_repeat-like_dom_sf"/>
</dbReference>
<dbReference type="GO" id="GO:1905786">
    <property type="term" value="P:positive regulation of anaphase-promoting complex-dependent catabolic process"/>
    <property type="evidence" value="ECO:0007669"/>
    <property type="project" value="TreeGrafter"/>
</dbReference>
<accession>A0A6G1HFA0</accession>
<dbReference type="GO" id="GO:0005680">
    <property type="term" value="C:anaphase-promoting complex"/>
    <property type="evidence" value="ECO:0007669"/>
    <property type="project" value="TreeGrafter"/>
</dbReference>
<keyword evidence="2" id="KW-0677">Repeat</keyword>